<gene>
    <name evidence="2" type="ORF">HNQ77_002735</name>
</gene>
<proteinExistence type="predicted"/>
<feature type="transmembrane region" description="Helical" evidence="1">
    <location>
        <begin position="52"/>
        <end position="71"/>
    </location>
</feature>
<evidence type="ECO:0000313" key="2">
    <source>
        <dbReference type="EMBL" id="MBB6144779.1"/>
    </source>
</evidence>
<feature type="transmembrane region" description="Helical" evidence="1">
    <location>
        <begin position="197"/>
        <end position="213"/>
    </location>
</feature>
<dbReference type="EMBL" id="JACHEK010000005">
    <property type="protein sequence ID" value="MBB6144779.1"/>
    <property type="molecule type" value="Genomic_DNA"/>
</dbReference>
<feature type="transmembrane region" description="Helical" evidence="1">
    <location>
        <begin position="149"/>
        <end position="166"/>
    </location>
</feature>
<feature type="transmembrane region" description="Helical" evidence="1">
    <location>
        <begin position="91"/>
        <end position="112"/>
    </location>
</feature>
<dbReference type="OrthoDB" id="116381at2"/>
<keyword evidence="1" id="KW-0472">Membrane</keyword>
<dbReference type="Proteomes" id="UP000538666">
    <property type="component" value="Unassembled WGS sequence"/>
</dbReference>
<organism evidence="2 3">
    <name type="scientific">Silvibacterium bohemicum</name>
    <dbReference type="NCBI Taxonomy" id="1577686"/>
    <lineage>
        <taxon>Bacteria</taxon>
        <taxon>Pseudomonadati</taxon>
        <taxon>Acidobacteriota</taxon>
        <taxon>Terriglobia</taxon>
        <taxon>Terriglobales</taxon>
        <taxon>Acidobacteriaceae</taxon>
        <taxon>Silvibacterium</taxon>
    </lineage>
</organism>
<name>A0A841JYH7_9BACT</name>
<comment type="caution">
    <text evidence="2">The sequence shown here is derived from an EMBL/GenBank/DDBJ whole genome shotgun (WGS) entry which is preliminary data.</text>
</comment>
<keyword evidence="1" id="KW-1133">Transmembrane helix</keyword>
<protein>
    <submittedName>
        <fullName evidence="2">Uncharacterized protein</fullName>
    </submittedName>
</protein>
<accession>A0A841JYH7</accession>
<evidence type="ECO:0000256" key="1">
    <source>
        <dbReference type="SAM" id="Phobius"/>
    </source>
</evidence>
<reference evidence="2 3" key="1">
    <citation type="submission" date="2020-08" db="EMBL/GenBank/DDBJ databases">
        <title>Genomic Encyclopedia of Type Strains, Phase IV (KMG-IV): sequencing the most valuable type-strain genomes for metagenomic binning, comparative biology and taxonomic classification.</title>
        <authorList>
            <person name="Goeker M."/>
        </authorList>
    </citation>
    <scope>NUCLEOTIDE SEQUENCE [LARGE SCALE GENOMIC DNA]</scope>
    <source>
        <strain evidence="2 3">DSM 103733</strain>
    </source>
</reference>
<sequence length="226" mass="24879">MRMLEMVAYPLAREERDAVLGDMLEIGETGSKAIFAVIGLVLRREMLLWQSWRPWVAGLGIALPFSFPLIGSSLGVSWSYLHAVSTNSTGYPTTTLLSLLCQGLLLIGWSWSAGYVTGLISRRTLWASAVLCLAPCLFCETRFHNPSLSRLSLLLFLAPALAGVWMGWRKMRIAPGAATALAMTLAALMLARWNHGGVSMLSCFLLWPTFYLMSNSMRSSVRTTQA</sequence>
<dbReference type="RefSeq" id="WP_156185953.1">
    <property type="nucleotide sequence ID" value="NZ_JACHEK010000005.1"/>
</dbReference>
<keyword evidence="1" id="KW-0812">Transmembrane</keyword>
<keyword evidence="3" id="KW-1185">Reference proteome</keyword>
<evidence type="ECO:0000313" key="3">
    <source>
        <dbReference type="Proteomes" id="UP000538666"/>
    </source>
</evidence>
<dbReference type="AlphaFoldDB" id="A0A841JYH7"/>